<organism evidence="1 2">
    <name type="scientific">Dryococelus australis</name>
    <dbReference type="NCBI Taxonomy" id="614101"/>
    <lineage>
        <taxon>Eukaryota</taxon>
        <taxon>Metazoa</taxon>
        <taxon>Ecdysozoa</taxon>
        <taxon>Arthropoda</taxon>
        <taxon>Hexapoda</taxon>
        <taxon>Insecta</taxon>
        <taxon>Pterygota</taxon>
        <taxon>Neoptera</taxon>
        <taxon>Polyneoptera</taxon>
        <taxon>Phasmatodea</taxon>
        <taxon>Verophasmatodea</taxon>
        <taxon>Anareolatae</taxon>
        <taxon>Phasmatidae</taxon>
        <taxon>Eurycanthinae</taxon>
        <taxon>Dryococelus</taxon>
    </lineage>
</organism>
<comment type="caution">
    <text evidence="1">The sequence shown here is derived from an EMBL/GenBank/DDBJ whole genome shotgun (WGS) entry which is preliminary data.</text>
</comment>
<protein>
    <submittedName>
        <fullName evidence="1">Uncharacterized protein</fullName>
    </submittedName>
</protein>
<dbReference type="EMBL" id="JARBHB010000009">
    <property type="protein sequence ID" value="KAJ8875684.1"/>
    <property type="molecule type" value="Genomic_DNA"/>
</dbReference>
<evidence type="ECO:0000313" key="1">
    <source>
        <dbReference type="EMBL" id="KAJ8875684.1"/>
    </source>
</evidence>
<dbReference type="Proteomes" id="UP001159363">
    <property type="component" value="Chromosome 8"/>
</dbReference>
<gene>
    <name evidence="1" type="ORF">PR048_023583</name>
</gene>
<proteinExistence type="predicted"/>
<accession>A0ABQ9GUI7</accession>
<evidence type="ECO:0000313" key="2">
    <source>
        <dbReference type="Proteomes" id="UP001159363"/>
    </source>
</evidence>
<name>A0ABQ9GUI7_9NEOP</name>
<keyword evidence="2" id="KW-1185">Reference proteome</keyword>
<sequence length="297" mass="33635">MRGRVESVVIRSLNSDTLVVLWERAASVESVNSVKGCTRTYCRWSIIKFTWQQSTRPYRLRCVEVHARGVLQELCMASFYKTCIRGWQYQRKPKLDPLITSRDEFRAFLNLVLLVGEALVSSWTIAEESSFLVFRRLIAMAVASSSRLADSTRHYNTPQVILLSERLFSSELRGTERFWHCCRPASTDSLSGAMTRGDTVGRLLASNHGESGLIPGARGRHEYSYLGNIADVTLGRVFSGHIRFTKVKFHHCSISTPRKRAGKDYYIDTTHLNSPSALLMVIYLKITTGTSSENKNQ</sequence>
<reference evidence="1 2" key="1">
    <citation type="submission" date="2023-02" db="EMBL/GenBank/DDBJ databases">
        <title>LHISI_Scaffold_Assembly.</title>
        <authorList>
            <person name="Stuart O.P."/>
            <person name="Cleave R."/>
            <person name="Magrath M.J.L."/>
            <person name="Mikheyev A.S."/>
        </authorList>
    </citation>
    <scope>NUCLEOTIDE SEQUENCE [LARGE SCALE GENOMIC DNA]</scope>
    <source>
        <strain evidence="1">Daus_M_001</strain>
        <tissue evidence="1">Leg muscle</tissue>
    </source>
</reference>